<comment type="PTM">
    <text evidence="14">Ubiquitinated in the presence of host E1 ubiquitin-activating enzyme, E2 ubiquitin-conjugating enzyme and ubiquitin.</text>
</comment>
<evidence type="ECO:0000256" key="4">
    <source>
        <dbReference type="ARBA" id="ARBA00009868"/>
    </source>
</evidence>
<sequence length="213" mass="24198">IYFSMSDGQQNTLHRPLADAVTAWFPENKQSDVSQIWHAFEHEEHANTFSAFLDRLSDTVSARNTSGFREQVAAWLEKLSASAELRQQSFAVAADATESCEDRVALTWNNLRKTLLVHQASEGLFDNDTGALLSLGREMFRLEILEDIARDKVRTLHFVDEIEVYLAFQTMLAEKLQLSTAVKEMRFYGVSGVTANDLRTAEAMVRSREENEF</sequence>
<dbReference type="GO" id="GO:0016567">
    <property type="term" value="P:protein ubiquitination"/>
    <property type="evidence" value="ECO:0007669"/>
    <property type="project" value="InterPro"/>
</dbReference>
<evidence type="ECO:0000259" key="15">
    <source>
        <dbReference type="PROSITE" id="PS52053"/>
    </source>
</evidence>
<evidence type="ECO:0000256" key="9">
    <source>
        <dbReference type="ARBA" id="ARBA00022737"/>
    </source>
</evidence>
<feature type="domain" description="NEL" evidence="15">
    <location>
        <begin position="16"/>
        <end position="213"/>
    </location>
</feature>
<dbReference type="FunFam" id="1.20.58.360:FF:000001">
    <property type="entry name" value="Probable E3 ubiquitin-protein ligase ipaH7.8"/>
    <property type="match status" value="1"/>
</dbReference>
<dbReference type="AlphaFoldDB" id="A0A2S8DAD2"/>
<evidence type="ECO:0000256" key="8">
    <source>
        <dbReference type="ARBA" id="ARBA00022679"/>
    </source>
</evidence>
<evidence type="ECO:0000256" key="3">
    <source>
        <dbReference type="ARBA" id="ARBA00004613"/>
    </source>
</evidence>
<dbReference type="GO" id="GO:0005576">
    <property type="term" value="C:extracellular region"/>
    <property type="evidence" value="ECO:0007669"/>
    <property type="project" value="UniProtKB-SubCell"/>
</dbReference>
<dbReference type="InterPro" id="IPR051071">
    <property type="entry name" value="LRR-bact_E3_ubiq_ligases"/>
</dbReference>
<feature type="non-terminal residue" evidence="16">
    <location>
        <position position="213"/>
    </location>
</feature>
<name>A0A2S8DAD2_SHIDY</name>
<dbReference type="InterPro" id="IPR029487">
    <property type="entry name" value="NEL_dom"/>
</dbReference>
<dbReference type="Gene3D" id="1.20.58.360">
    <property type="entry name" value="Shigella T3SS effector IpaH defines"/>
    <property type="match status" value="1"/>
</dbReference>
<protein>
    <recommendedName>
        <fullName evidence="5">RING-type E3 ubiquitin transferase</fullName>
        <ecNumber evidence="5">2.3.2.27</ecNumber>
    </recommendedName>
</protein>
<feature type="active site" description="Glycyl thioester intermediate" evidence="14">
    <location>
        <position position="100"/>
    </location>
</feature>
<dbReference type="FunFam" id="1.20.1270.130:FF:000001">
    <property type="entry name" value="Invasion plasmid antigen IpaH"/>
    <property type="match status" value="1"/>
</dbReference>
<keyword evidence="6 14" id="KW-0964">Secreted</keyword>
<accession>A0A2S8DAD2</accession>
<dbReference type="GO" id="GO:0061630">
    <property type="term" value="F:ubiquitin protein ligase activity"/>
    <property type="evidence" value="ECO:0007669"/>
    <property type="project" value="UniProtKB-EC"/>
</dbReference>
<dbReference type="Pfam" id="PF14496">
    <property type="entry name" value="NEL"/>
    <property type="match status" value="1"/>
</dbReference>
<dbReference type="EC" id="2.3.2.27" evidence="5"/>
<evidence type="ECO:0000256" key="12">
    <source>
        <dbReference type="ARBA" id="ARBA00023026"/>
    </source>
</evidence>
<dbReference type="PANTHER" id="PTHR47114">
    <property type="match status" value="1"/>
</dbReference>
<evidence type="ECO:0000256" key="5">
    <source>
        <dbReference type="ARBA" id="ARBA00012483"/>
    </source>
</evidence>
<reference evidence="16 17" key="1">
    <citation type="submission" date="2018-02" db="EMBL/GenBank/DDBJ databases">
        <title>Distribution and characterization of Shiga toxin converting temperate phage carried by Shigella flexneri in Hispaniola.</title>
        <authorList>
            <person name="Fogolari M."/>
            <person name="Mavian C."/>
            <person name="Angeletti S."/>
            <person name="Salemi M."/>
            <person name="Lampel K.A."/>
            <person name="Maurelli A.T."/>
        </authorList>
    </citation>
    <scope>NUCLEOTIDE SEQUENCE [LARGE SCALE GENOMIC DNA]</scope>
    <source>
        <strain evidence="16 17">BS979</strain>
    </source>
</reference>
<evidence type="ECO:0000256" key="7">
    <source>
        <dbReference type="ARBA" id="ARBA00022614"/>
    </source>
</evidence>
<evidence type="ECO:0000256" key="11">
    <source>
        <dbReference type="ARBA" id="ARBA00022843"/>
    </source>
</evidence>
<keyword evidence="7" id="KW-0433">Leucine-rich repeat</keyword>
<dbReference type="GO" id="GO:0030430">
    <property type="term" value="C:host cell cytoplasm"/>
    <property type="evidence" value="ECO:0007669"/>
    <property type="project" value="UniProtKB-SubCell"/>
</dbReference>
<keyword evidence="9" id="KW-0677">Repeat</keyword>
<comment type="subcellular location">
    <subcellularLocation>
        <location evidence="2">Host cytoplasm</location>
    </subcellularLocation>
    <subcellularLocation>
        <location evidence="3">Secreted</location>
    </subcellularLocation>
</comment>
<evidence type="ECO:0000256" key="1">
    <source>
        <dbReference type="ARBA" id="ARBA00000900"/>
    </source>
</evidence>
<keyword evidence="11 14" id="KW-0832">Ubl conjugation</keyword>
<comment type="similarity">
    <text evidence="4 14">Belongs to the LRR-containing bacterial E3 ligase family.</text>
</comment>
<organism evidence="16 17">
    <name type="scientific">Shigella dysenteriae</name>
    <dbReference type="NCBI Taxonomy" id="622"/>
    <lineage>
        <taxon>Bacteria</taxon>
        <taxon>Pseudomonadati</taxon>
        <taxon>Pseudomonadota</taxon>
        <taxon>Gammaproteobacteria</taxon>
        <taxon>Enterobacterales</taxon>
        <taxon>Enterobacteriaceae</taxon>
        <taxon>Shigella</taxon>
    </lineage>
</organism>
<dbReference type="EMBL" id="PUGT01000268">
    <property type="protein sequence ID" value="PQN04911.1"/>
    <property type="molecule type" value="Genomic_DNA"/>
</dbReference>
<evidence type="ECO:0000256" key="10">
    <source>
        <dbReference type="ARBA" id="ARBA00022786"/>
    </source>
</evidence>
<dbReference type="Proteomes" id="UP000238186">
    <property type="component" value="Unassembled WGS sequence"/>
</dbReference>
<evidence type="ECO:0000256" key="13">
    <source>
        <dbReference type="ARBA" id="ARBA00023200"/>
    </source>
</evidence>
<comment type="catalytic activity">
    <reaction evidence="1">
        <text>S-ubiquitinyl-[E2 ubiquitin-conjugating enzyme]-L-cysteine + [acceptor protein]-L-lysine = [E2 ubiquitin-conjugating enzyme]-L-cysteine + N(6)-ubiquitinyl-[acceptor protein]-L-lysine.</text>
        <dbReference type="EC" id="2.3.2.27"/>
    </reaction>
</comment>
<evidence type="ECO:0000256" key="2">
    <source>
        <dbReference type="ARBA" id="ARBA00004192"/>
    </source>
</evidence>
<keyword evidence="8 14" id="KW-0808">Transferase</keyword>
<comment type="caution">
    <text evidence="16">The sequence shown here is derived from an EMBL/GenBank/DDBJ whole genome shotgun (WGS) entry which is preliminary data.</text>
</comment>
<dbReference type="PANTHER" id="PTHR47114:SF2">
    <property type="entry name" value="OLIGODENDROCYTE-MYELIN GLYCOPROTEIN"/>
    <property type="match status" value="1"/>
</dbReference>
<gene>
    <name evidence="16" type="ORF">C5K18_16310</name>
</gene>
<keyword evidence="10 14" id="KW-0833">Ubl conjugation pathway</keyword>
<evidence type="ECO:0000256" key="6">
    <source>
        <dbReference type="ARBA" id="ARBA00022525"/>
    </source>
</evidence>
<keyword evidence="12" id="KW-0843">Virulence</keyword>
<feature type="non-terminal residue" evidence="16">
    <location>
        <position position="1"/>
    </location>
</feature>
<evidence type="ECO:0000313" key="16">
    <source>
        <dbReference type="EMBL" id="PQN04911.1"/>
    </source>
</evidence>
<dbReference type="Gene3D" id="1.20.1270.130">
    <property type="entry name" value="Shigella T3SS effector IpaH domain"/>
    <property type="match status" value="1"/>
</dbReference>
<keyword evidence="13 14" id="KW-1035">Host cytoplasm</keyword>
<evidence type="ECO:0000313" key="17">
    <source>
        <dbReference type="Proteomes" id="UP000238186"/>
    </source>
</evidence>
<dbReference type="PROSITE" id="PS52053">
    <property type="entry name" value="NEL"/>
    <property type="match status" value="1"/>
</dbReference>
<proteinExistence type="inferred from homology"/>
<evidence type="ECO:0000256" key="14">
    <source>
        <dbReference type="PROSITE-ProRule" id="PRU01398"/>
    </source>
</evidence>